<dbReference type="EMBL" id="JANEYF010003168">
    <property type="protein sequence ID" value="KAJ8938651.1"/>
    <property type="molecule type" value="Genomic_DNA"/>
</dbReference>
<dbReference type="Pfam" id="PF13843">
    <property type="entry name" value="DDE_Tnp_1_7"/>
    <property type="match status" value="1"/>
</dbReference>
<organism evidence="2 3">
    <name type="scientific">Rhamnusium bicolor</name>
    <dbReference type="NCBI Taxonomy" id="1586634"/>
    <lineage>
        <taxon>Eukaryota</taxon>
        <taxon>Metazoa</taxon>
        <taxon>Ecdysozoa</taxon>
        <taxon>Arthropoda</taxon>
        <taxon>Hexapoda</taxon>
        <taxon>Insecta</taxon>
        <taxon>Pterygota</taxon>
        <taxon>Neoptera</taxon>
        <taxon>Endopterygota</taxon>
        <taxon>Coleoptera</taxon>
        <taxon>Polyphaga</taxon>
        <taxon>Cucujiformia</taxon>
        <taxon>Chrysomeloidea</taxon>
        <taxon>Cerambycidae</taxon>
        <taxon>Lepturinae</taxon>
        <taxon>Rhagiini</taxon>
        <taxon>Rhamnusium</taxon>
    </lineage>
</organism>
<dbReference type="PANTHER" id="PTHR46599">
    <property type="entry name" value="PIGGYBAC TRANSPOSABLE ELEMENT-DERIVED PROTEIN 4"/>
    <property type="match status" value="1"/>
</dbReference>
<dbReference type="Proteomes" id="UP001162156">
    <property type="component" value="Unassembled WGS sequence"/>
</dbReference>
<name>A0AAV8XIK0_9CUCU</name>
<reference evidence="2" key="1">
    <citation type="journal article" date="2023" name="Insect Mol. Biol.">
        <title>Genome sequencing provides insights into the evolution of gene families encoding plant cell wall-degrading enzymes in longhorned beetles.</title>
        <authorList>
            <person name="Shin N.R."/>
            <person name="Okamura Y."/>
            <person name="Kirsch R."/>
            <person name="Pauchet Y."/>
        </authorList>
    </citation>
    <scope>NUCLEOTIDE SEQUENCE</scope>
    <source>
        <strain evidence="2">RBIC_L_NR</strain>
    </source>
</reference>
<protein>
    <recommendedName>
        <fullName evidence="1">PiggyBac transposable element-derived protein domain-containing protein</fullName>
    </recommendedName>
</protein>
<dbReference type="InterPro" id="IPR029526">
    <property type="entry name" value="PGBD"/>
</dbReference>
<dbReference type="AlphaFoldDB" id="A0AAV8XIK0"/>
<sequence length="346" mass="41195">MGRNAPKEYFNLLIDGNLLQMIVRETNTYAEEVYLSENTKEKSPITRWKELTTDELKIFIGIVLHMGTIRLNRLQDYWKKHWLFNLPSFFSYMSRDRFMLIMRCLHFNRNPLPGEPIPADRLFKIRPVIDYFNSKMIQIYYPDKNLSLDESMVLWRGRLVFRQYIKNKRHRYGVKLYLLTEPDGTILKFVVYTGTLDDHGGKGHAANIVLHLTEEKLDVGHSIYLDNYYNSYGLACKLLSRKTYCTGTLRVDRRENPVEVKKAKLKKGETIARYSNGVMIAKWKDNRDVFYISTEFRNNLVKYYNKRQQEKEKPEAICKYKNFVGGIDKKDQMMSYYPCERKTSRW</sequence>
<evidence type="ECO:0000259" key="1">
    <source>
        <dbReference type="Pfam" id="PF13843"/>
    </source>
</evidence>
<proteinExistence type="predicted"/>
<comment type="caution">
    <text evidence="2">The sequence shown here is derived from an EMBL/GenBank/DDBJ whole genome shotgun (WGS) entry which is preliminary data.</text>
</comment>
<dbReference type="PANTHER" id="PTHR46599:SF3">
    <property type="entry name" value="PIGGYBAC TRANSPOSABLE ELEMENT-DERIVED PROTEIN 4"/>
    <property type="match status" value="1"/>
</dbReference>
<feature type="domain" description="PiggyBac transposable element-derived protein" evidence="1">
    <location>
        <begin position="6"/>
        <end position="346"/>
    </location>
</feature>
<evidence type="ECO:0000313" key="2">
    <source>
        <dbReference type="EMBL" id="KAJ8938651.1"/>
    </source>
</evidence>
<gene>
    <name evidence="2" type="ORF">NQ314_011390</name>
</gene>
<accession>A0AAV8XIK0</accession>
<keyword evidence="3" id="KW-1185">Reference proteome</keyword>
<evidence type="ECO:0000313" key="3">
    <source>
        <dbReference type="Proteomes" id="UP001162156"/>
    </source>
</evidence>